<evidence type="ECO:0000256" key="2">
    <source>
        <dbReference type="ARBA" id="ARBA00005649"/>
    </source>
</evidence>
<dbReference type="Gene3D" id="2.130.10.10">
    <property type="entry name" value="YVTN repeat-like/Quinoprotein amine dehydrogenase"/>
    <property type="match status" value="2"/>
</dbReference>
<keyword evidence="11" id="KW-1185">Reference proteome</keyword>
<feature type="repeat" description="WD" evidence="7">
    <location>
        <begin position="278"/>
        <end position="310"/>
    </location>
</feature>
<evidence type="ECO:0000256" key="7">
    <source>
        <dbReference type="PROSITE-ProRule" id="PRU00221"/>
    </source>
</evidence>
<dbReference type="InterPro" id="IPR015943">
    <property type="entry name" value="WD40/YVTN_repeat-like_dom_sf"/>
</dbReference>
<dbReference type="EMBL" id="ML976657">
    <property type="protein sequence ID" value="KAF1979907.1"/>
    <property type="molecule type" value="Genomic_DNA"/>
</dbReference>
<dbReference type="PRINTS" id="PR00320">
    <property type="entry name" value="GPROTEINBRPT"/>
</dbReference>
<keyword evidence="3 7" id="KW-0853">WD repeat</keyword>
<dbReference type="PROSITE" id="PS50082">
    <property type="entry name" value="WD_REPEATS_2"/>
    <property type="match status" value="3"/>
</dbReference>
<dbReference type="AlphaFoldDB" id="A0A6A5W361"/>
<keyword evidence="6" id="KW-0687">Ribonucleoprotein</keyword>
<dbReference type="InterPro" id="IPR020472">
    <property type="entry name" value="WD40_PAC1"/>
</dbReference>
<feature type="repeat" description="WD" evidence="7">
    <location>
        <begin position="321"/>
        <end position="362"/>
    </location>
</feature>
<name>A0A6A5W361_9PLEO</name>
<dbReference type="Pfam" id="PF04158">
    <property type="entry name" value="Sof1"/>
    <property type="match status" value="1"/>
</dbReference>
<keyword evidence="5" id="KW-0539">Nucleus</keyword>
<evidence type="ECO:0000256" key="4">
    <source>
        <dbReference type="ARBA" id="ARBA00022737"/>
    </source>
</evidence>
<dbReference type="OrthoDB" id="10249065at2759"/>
<accession>A0A6A5W361</accession>
<dbReference type="FunFam" id="2.130.10.10:FF:000743">
    <property type="entry name" value="U3 small nucleolar RNA associated protein"/>
    <property type="match status" value="1"/>
</dbReference>
<evidence type="ECO:0000259" key="9">
    <source>
        <dbReference type="Pfam" id="PF04158"/>
    </source>
</evidence>
<dbReference type="PANTHER" id="PTHR22851">
    <property type="entry name" value="U3 SMALL NUCLEOLAR RNA U3 SNORNA ASSOCIATED PROTEIN"/>
    <property type="match status" value="1"/>
</dbReference>
<proteinExistence type="inferred from homology"/>
<dbReference type="InterPro" id="IPR007287">
    <property type="entry name" value="Sof1"/>
</dbReference>
<organism evidence="10 11">
    <name type="scientific">Bimuria novae-zelandiae CBS 107.79</name>
    <dbReference type="NCBI Taxonomy" id="1447943"/>
    <lineage>
        <taxon>Eukaryota</taxon>
        <taxon>Fungi</taxon>
        <taxon>Dikarya</taxon>
        <taxon>Ascomycota</taxon>
        <taxon>Pezizomycotina</taxon>
        <taxon>Dothideomycetes</taxon>
        <taxon>Pleosporomycetidae</taxon>
        <taxon>Pleosporales</taxon>
        <taxon>Massarineae</taxon>
        <taxon>Didymosphaeriaceae</taxon>
        <taxon>Bimuria</taxon>
    </lineage>
</organism>
<dbReference type="CDD" id="cd00200">
    <property type="entry name" value="WD40"/>
    <property type="match status" value="1"/>
</dbReference>
<dbReference type="SMART" id="SM00320">
    <property type="entry name" value="WD40"/>
    <property type="match status" value="7"/>
</dbReference>
<evidence type="ECO:0000313" key="10">
    <source>
        <dbReference type="EMBL" id="KAF1979907.1"/>
    </source>
</evidence>
<feature type="compositionally biased region" description="Polar residues" evidence="8">
    <location>
        <begin position="9"/>
        <end position="29"/>
    </location>
</feature>
<dbReference type="GO" id="GO:0000462">
    <property type="term" value="P:maturation of SSU-rRNA from tricistronic rRNA transcript (SSU-rRNA, 5.8S rRNA, LSU-rRNA)"/>
    <property type="evidence" value="ECO:0007669"/>
    <property type="project" value="TreeGrafter"/>
</dbReference>
<dbReference type="PANTHER" id="PTHR22851:SF0">
    <property type="entry name" value="DDB1- AND CUL4-ASSOCIATED FACTOR 13"/>
    <property type="match status" value="1"/>
</dbReference>
<feature type="compositionally biased region" description="Basic and acidic residues" evidence="8">
    <location>
        <begin position="432"/>
        <end position="445"/>
    </location>
</feature>
<comment type="subcellular location">
    <subcellularLocation>
        <location evidence="1">Nucleus</location>
        <location evidence="1">Nucleolus</location>
    </subcellularLocation>
</comment>
<dbReference type="GO" id="GO:0032040">
    <property type="term" value="C:small-subunit processome"/>
    <property type="evidence" value="ECO:0007669"/>
    <property type="project" value="TreeGrafter"/>
</dbReference>
<feature type="region of interest" description="Disordered" evidence="8">
    <location>
        <begin position="1"/>
        <end position="33"/>
    </location>
</feature>
<dbReference type="FunFam" id="2.130.10.10:FF:000657">
    <property type="entry name" value="U3 small nucleolar RNA associated protein"/>
    <property type="match status" value="1"/>
</dbReference>
<feature type="repeat" description="WD" evidence="7">
    <location>
        <begin position="62"/>
        <end position="104"/>
    </location>
</feature>
<sequence>MKIKALSRPASSAQAPGSNVNKLTRNLDPTQHPFERAREYTRALNATKLERMFAKPFLGDFEPGHVDGVYSLAKDPNSLEHFASGSGDGVVKVWDTTDRKEAWQAQAHENMVKGMCWTRDRRLLTCGSDQKIQLFEPYSTPSKSPPVATWHGSAFTSISHHRNLPSFAAASDRISVYDTSRTSSAPVQTLQWPSAIDTINALAWNQVETSIIASAATDRAIILYDLRTNSPLHRTVLHMASNSIAWNPMEAFNFAVANEDHNIYAFDMRNMKRALNVYKGHVAAVMSVEFSPTGEELVSGSYDRSVRLWERQKGHSRDIYHTKRMQRVFSVAWSPDNNYVLSGSDDGNVRLWRAKASSRQGVKSAALRQKLQYDEALKERYQHMPEIRRIARHRHVPKQVKKAAEIKNEELASIKRKEENERRHSKKGQVRRQAEREKMILAREQ</sequence>
<protein>
    <submittedName>
        <fullName evidence="10">WD40 repeat-like protein</fullName>
    </submittedName>
</protein>
<dbReference type="InterPro" id="IPR036322">
    <property type="entry name" value="WD40_repeat_dom_sf"/>
</dbReference>
<dbReference type="InterPro" id="IPR001680">
    <property type="entry name" value="WD40_rpt"/>
</dbReference>
<evidence type="ECO:0000256" key="5">
    <source>
        <dbReference type="ARBA" id="ARBA00023242"/>
    </source>
</evidence>
<dbReference type="Proteomes" id="UP000800036">
    <property type="component" value="Unassembled WGS sequence"/>
</dbReference>
<dbReference type="PROSITE" id="PS50294">
    <property type="entry name" value="WD_REPEATS_REGION"/>
    <property type="match status" value="3"/>
</dbReference>
<dbReference type="InterPro" id="IPR051733">
    <property type="entry name" value="WD_repeat_DCAF13/WDSOF1"/>
</dbReference>
<keyword evidence="4" id="KW-0677">Repeat</keyword>
<reference evidence="10" key="1">
    <citation type="journal article" date="2020" name="Stud. Mycol.">
        <title>101 Dothideomycetes genomes: a test case for predicting lifestyles and emergence of pathogens.</title>
        <authorList>
            <person name="Haridas S."/>
            <person name="Albert R."/>
            <person name="Binder M."/>
            <person name="Bloem J."/>
            <person name="Labutti K."/>
            <person name="Salamov A."/>
            <person name="Andreopoulos B."/>
            <person name="Baker S."/>
            <person name="Barry K."/>
            <person name="Bills G."/>
            <person name="Bluhm B."/>
            <person name="Cannon C."/>
            <person name="Castanera R."/>
            <person name="Culley D."/>
            <person name="Daum C."/>
            <person name="Ezra D."/>
            <person name="Gonzalez J."/>
            <person name="Henrissat B."/>
            <person name="Kuo A."/>
            <person name="Liang C."/>
            <person name="Lipzen A."/>
            <person name="Lutzoni F."/>
            <person name="Magnuson J."/>
            <person name="Mondo S."/>
            <person name="Nolan M."/>
            <person name="Ohm R."/>
            <person name="Pangilinan J."/>
            <person name="Park H.-J."/>
            <person name="Ramirez L."/>
            <person name="Alfaro M."/>
            <person name="Sun H."/>
            <person name="Tritt A."/>
            <person name="Yoshinaga Y."/>
            <person name="Zwiers L.-H."/>
            <person name="Turgeon B."/>
            <person name="Goodwin S."/>
            <person name="Spatafora J."/>
            <person name="Crous P."/>
            <person name="Grigoriev I."/>
        </authorList>
    </citation>
    <scope>NUCLEOTIDE SEQUENCE</scope>
    <source>
        <strain evidence="10">CBS 107.79</strain>
    </source>
</reference>
<dbReference type="SUPFAM" id="SSF50978">
    <property type="entry name" value="WD40 repeat-like"/>
    <property type="match status" value="1"/>
</dbReference>
<gene>
    <name evidence="10" type="ORF">BU23DRAFT_523500</name>
</gene>
<feature type="domain" description="Sof1-like protein" evidence="9">
    <location>
        <begin position="354"/>
        <end position="440"/>
    </location>
</feature>
<comment type="similarity">
    <text evidence="2">Belongs to the WD repeat DCAF13/WDSOF1 family.</text>
</comment>
<evidence type="ECO:0000256" key="6">
    <source>
        <dbReference type="ARBA" id="ARBA00023274"/>
    </source>
</evidence>
<evidence type="ECO:0000256" key="8">
    <source>
        <dbReference type="SAM" id="MobiDB-lite"/>
    </source>
</evidence>
<dbReference type="Pfam" id="PF00400">
    <property type="entry name" value="WD40"/>
    <property type="match status" value="4"/>
</dbReference>
<evidence type="ECO:0000313" key="11">
    <source>
        <dbReference type="Proteomes" id="UP000800036"/>
    </source>
</evidence>
<evidence type="ECO:0000256" key="1">
    <source>
        <dbReference type="ARBA" id="ARBA00004604"/>
    </source>
</evidence>
<evidence type="ECO:0000256" key="3">
    <source>
        <dbReference type="ARBA" id="ARBA00022574"/>
    </source>
</evidence>
<feature type="region of interest" description="Disordered" evidence="8">
    <location>
        <begin position="415"/>
        <end position="445"/>
    </location>
</feature>